<accession>A0A0B7BW30</accession>
<sequence>KLHKSQRVIILVDKNDCKEEETSRTGSCVCFQYGAYPLSHQTPRVTVIKPHIEEVC</sequence>
<feature type="non-terminal residue" evidence="1">
    <location>
        <position position="1"/>
    </location>
</feature>
<dbReference type="EMBL" id="HACG01050358">
    <property type="protein sequence ID" value="CEK97223.1"/>
    <property type="molecule type" value="Transcribed_RNA"/>
</dbReference>
<organism evidence="1">
    <name type="scientific">Arion vulgaris</name>
    <dbReference type="NCBI Taxonomy" id="1028688"/>
    <lineage>
        <taxon>Eukaryota</taxon>
        <taxon>Metazoa</taxon>
        <taxon>Spiralia</taxon>
        <taxon>Lophotrochozoa</taxon>
        <taxon>Mollusca</taxon>
        <taxon>Gastropoda</taxon>
        <taxon>Heterobranchia</taxon>
        <taxon>Euthyneura</taxon>
        <taxon>Panpulmonata</taxon>
        <taxon>Eupulmonata</taxon>
        <taxon>Stylommatophora</taxon>
        <taxon>Helicina</taxon>
        <taxon>Arionoidea</taxon>
        <taxon>Arionidae</taxon>
        <taxon>Arion</taxon>
    </lineage>
</organism>
<dbReference type="AlphaFoldDB" id="A0A0B7BW30"/>
<reference evidence="1" key="1">
    <citation type="submission" date="2014-12" db="EMBL/GenBank/DDBJ databases">
        <title>Insight into the proteome of Arion vulgaris.</title>
        <authorList>
            <person name="Aradska J."/>
            <person name="Bulat T."/>
            <person name="Smidak R."/>
            <person name="Sarate P."/>
            <person name="Gangsoo J."/>
            <person name="Sialana F."/>
            <person name="Bilban M."/>
            <person name="Lubec G."/>
        </authorList>
    </citation>
    <scope>NUCLEOTIDE SEQUENCE</scope>
    <source>
        <tissue evidence="1">Skin</tissue>
    </source>
</reference>
<evidence type="ECO:0000313" key="1">
    <source>
        <dbReference type="EMBL" id="CEK97223.1"/>
    </source>
</evidence>
<protein>
    <submittedName>
        <fullName evidence="1">Uncharacterized protein</fullName>
    </submittedName>
</protein>
<proteinExistence type="predicted"/>
<name>A0A0B7BW30_9EUPU</name>
<gene>
    <name evidence="1" type="primary">ORF215117</name>
</gene>